<dbReference type="PANTHER" id="PTHR33480">
    <property type="entry name" value="SET DOMAIN-CONTAINING PROTEIN-RELATED"/>
    <property type="match status" value="1"/>
</dbReference>
<dbReference type="AlphaFoldDB" id="A0A7M7QE22"/>
<organism evidence="2 3">
    <name type="scientific">Nasonia vitripennis</name>
    <name type="common">Parasitic wasp</name>
    <dbReference type="NCBI Taxonomy" id="7425"/>
    <lineage>
        <taxon>Eukaryota</taxon>
        <taxon>Metazoa</taxon>
        <taxon>Ecdysozoa</taxon>
        <taxon>Arthropoda</taxon>
        <taxon>Hexapoda</taxon>
        <taxon>Insecta</taxon>
        <taxon>Pterygota</taxon>
        <taxon>Neoptera</taxon>
        <taxon>Endopterygota</taxon>
        <taxon>Hymenoptera</taxon>
        <taxon>Apocrita</taxon>
        <taxon>Proctotrupomorpha</taxon>
        <taxon>Chalcidoidea</taxon>
        <taxon>Pteromalidae</taxon>
        <taxon>Pteromalinae</taxon>
        <taxon>Nasonia</taxon>
    </lineage>
</organism>
<accession>A0A7M7QE22</accession>
<dbReference type="RefSeq" id="XP_031783977.1">
    <property type="nucleotide sequence ID" value="XM_031928117.2"/>
</dbReference>
<reference evidence="2" key="1">
    <citation type="submission" date="2021-01" db="UniProtKB">
        <authorList>
            <consortium name="EnsemblMetazoa"/>
        </authorList>
    </citation>
    <scope>IDENTIFICATION</scope>
</reference>
<keyword evidence="1" id="KW-0233">DNA recombination</keyword>
<sequence length="419" mass="48662">MAQHSEKDGLVAKGHKIPELVTLLNKVIKFIRSYFTEIKQDEKELELKALKKVLKNKFRNLNKKSRDSLVEQAKEKPIIKLPSKEDINKLYRYAENIRLEAVEFLKNGFHKNAFDRLNESTLILIQLFNRKRQGEISRLLKSDIRESSMFRLDQESSGEEFNNLSEQSKAAAKQYLRISILNKKGLRTTGLLIHQRLLESINLILKLRPESLKQNKYVFARSSNNTSIDAWYEAYRIMRKYAEHCGVEDSSTLRGTMLRKQVATMVYAADIQDDKLQDLARFLGHELKIHLNYYRQQIPVREIIGLAPLLENAKGTHAQGSHAQGDDQDECINDYEVSEEKSTKPKENNFFLKEKIEKLKSKITQKTNDYKRKRNDSDDEVVDIKGPCKVKKPGLMKKEMQSSLTLEITRYLNESPLNT</sequence>
<evidence type="ECO:0000256" key="1">
    <source>
        <dbReference type="ARBA" id="ARBA00023172"/>
    </source>
</evidence>
<dbReference type="InterPro" id="IPR011010">
    <property type="entry name" value="DNA_brk_join_enz"/>
</dbReference>
<proteinExistence type="predicted"/>
<dbReference type="SUPFAM" id="SSF56349">
    <property type="entry name" value="DNA breaking-rejoining enzymes"/>
    <property type="match status" value="1"/>
</dbReference>
<keyword evidence="3" id="KW-1185">Reference proteome</keyword>
<dbReference type="EnsemblMetazoa" id="XM_031928117">
    <property type="protein sequence ID" value="XP_031783977"/>
    <property type="gene ID" value="LOC100679361"/>
</dbReference>
<dbReference type="GO" id="GO:0003677">
    <property type="term" value="F:DNA binding"/>
    <property type="evidence" value="ECO:0007669"/>
    <property type="project" value="InterPro"/>
</dbReference>
<protein>
    <submittedName>
        <fullName evidence="2">Uncharacterized protein</fullName>
    </submittedName>
</protein>
<evidence type="ECO:0000313" key="2">
    <source>
        <dbReference type="EnsemblMetazoa" id="XP_031783977"/>
    </source>
</evidence>
<dbReference type="GO" id="GO:0015074">
    <property type="term" value="P:DNA integration"/>
    <property type="evidence" value="ECO:0007669"/>
    <property type="project" value="InterPro"/>
</dbReference>
<name>A0A7M7QE22_NASVI</name>
<dbReference type="PANTHER" id="PTHR33480:SF1">
    <property type="entry name" value="TYR RECOMBINASE DOMAIN-CONTAINING PROTEIN"/>
    <property type="match status" value="1"/>
</dbReference>
<dbReference type="Proteomes" id="UP000002358">
    <property type="component" value="Unassembled WGS sequence"/>
</dbReference>
<dbReference type="CTD" id="54861"/>
<dbReference type="GeneID" id="100679361"/>
<evidence type="ECO:0000313" key="3">
    <source>
        <dbReference type="Proteomes" id="UP000002358"/>
    </source>
</evidence>
<dbReference type="GO" id="GO:0006310">
    <property type="term" value="P:DNA recombination"/>
    <property type="evidence" value="ECO:0007669"/>
    <property type="project" value="UniProtKB-KW"/>
</dbReference>
<dbReference type="Gene3D" id="1.10.443.10">
    <property type="entry name" value="Intergrase catalytic core"/>
    <property type="match status" value="1"/>
</dbReference>
<dbReference type="InterPro" id="IPR013762">
    <property type="entry name" value="Integrase-like_cat_sf"/>
</dbReference>